<evidence type="ECO:0000256" key="5">
    <source>
        <dbReference type="ARBA" id="ARBA00023134"/>
    </source>
</evidence>
<dbReference type="InterPro" id="IPR032305">
    <property type="entry name" value="GTP-bd_M"/>
</dbReference>
<evidence type="ECO:0000256" key="1">
    <source>
        <dbReference type="ARBA" id="ARBA00022490"/>
    </source>
</evidence>
<keyword evidence="5 6" id="KW-0342">GTP-binding</keyword>
<dbReference type="NCBIfam" id="TIGR00231">
    <property type="entry name" value="small_GTP"/>
    <property type="match status" value="1"/>
</dbReference>
<dbReference type="PROSITE" id="PS51705">
    <property type="entry name" value="G_HFLX"/>
    <property type="match status" value="1"/>
</dbReference>
<feature type="binding site" evidence="7">
    <location>
        <begin position="318"/>
        <end position="321"/>
    </location>
    <ligand>
        <name>GTP</name>
        <dbReference type="ChEBI" id="CHEBI:37565"/>
    </ligand>
</feature>
<dbReference type="SUPFAM" id="SSF52540">
    <property type="entry name" value="P-loop containing nucleoside triphosphate hydrolases"/>
    <property type="match status" value="1"/>
</dbReference>
<dbReference type="PRINTS" id="PR00326">
    <property type="entry name" value="GTP1OBG"/>
</dbReference>
<keyword evidence="4 8" id="KW-0460">Magnesium</keyword>
<comment type="caution">
    <text evidence="10">The sequence shown here is derived from an EMBL/GenBank/DDBJ whole genome shotgun (WGS) entry which is preliminary data.</text>
</comment>
<evidence type="ECO:0000256" key="7">
    <source>
        <dbReference type="PIRSR" id="PIRSR006809-1"/>
    </source>
</evidence>
<keyword evidence="3 6" id="KW-0547">Nucleotide-binding</keyword>
<evidence type="ECO:0000259" key="9">
    <source>
        <dbReference type="PROSITE" id="PS51705"/>
    </source>
</evidence>
<dbReference type="EMBL" id="JAKHSK010000024">
    <property type="protein sequence ID" value="MCL6219651.1"/>
    <property type="molecule type" value="Genomic_DNA"/>
</dbReference>
<evidence type="ECO:0000256" key="8">
    <source>
        <dbReference type="PIRSR" id="PIRSR006809-2"/>
    </source>
</evidence>
<dbReference type="InterPro" id="IPR042108">
    <property type="entry name" value="GTPase_HflX_N_sf"/>
</dbReference>
<dbReference type="PANTHER" id="PTHR10229">
    <property type="entry name" value="GTP-BINDING PROTEIN HFLX"/>
    <property type="match status" value="1"/>
</dbReference>
<dbReference type="GO" id="GO:0043022">
    <property type="term" value="F:ribosome binding"/>
    <property type="evidence" value="ECO:0007669"/>
    <property type="project" value="TreeGrafter"/>
</dbReference>
<dbReference type="InterPro" id="IPR030394">
    <property type="entry name" value="G_HFLX_dom"/>
</dbReference>
<evidence type="ECO:0000256" key="6">
    <source>
        <dbReference type="HAMAP-Rule" id="MF_00900"/>
    </source>
</evidence>
<dbReference type="Gene3D" id="3.40.50.300">
    <property type="entry name" value="P-loop containing nucleotide triphosphate hydrolases"/>
    <property type="match status" value="1"/>
</dbReference>
<dbReference type="Pfam" id="PF16360">
    <property type="entry name" value="GTP-bdg_M"/>
    <property type="match status" value="1"/>
</dbReference>
<feature type="domain" description="Hflx-type G" evidence="9">
    <location>
        <begin position="200"/>
        <end position="385"/>
    </location>
</feature>
<feature type="binding site" evidence="7">
    <location>
        <begin position="231"/>
        <end position="235"/>
    </location>
    <ligand>
        <name>GTP</name>
        <dbReference type="ChEBI" id="CHEBI:37565"/>
    </ligand>
</feature>
<dbReference type="GO" id="GO:0005525">
    <property type="term" value="F:GTP binding"/>
    <property type="evidence" value="ECO:0007669"/>
    <property type="project" value="UniProtKB-UniRule"/>
</dbReference>
<keyword evidence="1 6" id="KW-0963">Cytoplasm</keyword>
<dbReference type="AlphaFoldDB" id="A0A9X1ZT42"/>
<organism evidence="10 11">
    <name type="scientific">Zunongwangia pacifica</name>
    <dbReference type="NCBI Taxonomy" id="2911062"/>
    <lineage>
        <taxon>Bacteria</taxon>
        <taxon>Pseudomonadati</taxon>
        <taxon>Bacteroidota</taxon>
        <taxon>Flavobacteriia</taxon>
        <taxon>Flavobacteriales</taxon>
        <taxon>Flavobacteriaceae</taxon>
        <taxon>Zunongwangia</taxon>
    </lineage>
</organism>
<comment type="similarity">
    <text evidence="6">Belongs to the TRAFAC class OBG-HflX-like GTPase superfamily. HflX GTPase family.</text>
</comment>
<accession>A0A9X1ZT42</accession>
<evidence type="ECO:0000256" key="4">
    <source>
        <dbReference type="ARBA" id="ARBA00022842"/>
    </source>
</evidence>
<reference evidence="10" key="1">
    <citation type="submission" date="2022-01" db="EMBL/GenBank/DDBJ databases">
        <title>Genome sequencing of Zunongwangia sp. M21534 genome.</title>
        <authorList>
            <person name="Chen Y."/>
            <person name="Dong C."/>
            <person name="Shao Z."/>
        </authorList>
    </citation>
    <scope>NUCLEOTIDE SEQUENCE</scope>
    <source>
        <strain evidence="10">MCCC M21534</strain>
    </source>
</reference>
<keyword evidence="2 8" id="KW-0479">Metal-binding</keyword>
<dbReference type="Pfam" id="PF13167">
    <property type="entry name" value="GTP-bdg_N"/>
    <property type="match status" value="1"/>
</dbReference>
<sequence>MIEKTDLSYEKAVLIGIITKDQNEDKLEEYLDELEFLTYTAGGEVAKRFSQKMDFPNPKTFIGSGKMEEVRNYVAESEIGTAIFDDELSPAQQKNIEKILKCKVLDRTNLILDIFAQRAQTSYARTQVELAQYEYLLPRLAGMWTHLERQRGGIGMRGPGETEIETDRRIVRDKISLLKKKLATIDKQMEVQRGNRGQLVRVALVGYTNVGKSTLMNTISKSEVFAENKLFATLDTTVRKVVIRNLPFLLTDTVGFIRKLPTQLVESFKSTLDEVREADLLLHVVDISHPNFEEHIDSVNQILDEIKSSDKPTLMVFNKIDQYVPEEIAEDDLITEKTTAHYTLSEWKQTWMNRLGDNVLFISALEKENMEHFRKKVYEAVRKIHITRFPYNNFLYPEYDKYGEEK</sequence>
<dbReference type="GO" id="GO:0005737">
    <property type="term" value="C:cytoplasm"/>
    <property type="evidence" value="ECO:0007669"/>
    <property type="project" value="UniProtKB-SubCell"/>
</dbReference>
<name>A0A9X1ZT42_9FLAO</name>
<gene>
    <name evidence="6 10" type="primary">hflX</name>
    <name evidence="10" type="ORF">L1967_15260</name>
</gene>
<dbReference type="Proteomes" id="UP001139521">
    <property type="component" value="Unassembled WGS sequence"/>
</dbReference>
<protein>
    <recommendedName>
        <fullName evidence="6">GTPase HflX</fullName>
    </recommendedName>
    <alternativeName>
        <fullName evidence="6">GTP-binding protein HflX</fullName>
    </alternativeName>
</protein>
<dbReference type="NCBIfam" id="TIGR03156">
    <property type="entry name" value="GTP_HflX"/>
    <property type="match status" value="1"/>
</dbReference>
<dbReference type="PIRSF" id="PIRSF006809">
    <property type="entry name" value="GTP-binding_hflX_prd"/>
    <property type="match status" value="1"/>
</dbReference>
<dbReference type="InterPro" id="IPR025121">
    <property type="entry name" value="GTPase_HflX_N"/>
</dbReference>
<evidence type="ECO:0000256" key="2">
    <source>
        <dbReference type="ARBA" id="ARBA00022723"/>
    </source>
</evidence>
<dbReference type="Gene3D" id="6.10.250.2860">
    <property type="match status" value="1"/>
</dbReference>
<evidence type="ECO:0000313" key="10">
    <source>
        <dbReference type="EMBL" id="MCL6219651.1"/>
    </source>
</evidence>
<dbReference type="InterPro" id="IPR016496">
    <property type="entry name" value="GTPase_HflX"/>
</dbReference>
<feature type="binding site" evidence="8">
    <location>
        <position position="213"/>
    </location>
    <ligand>
        <name>Mg(2+)</name>
        <dbReference type="ChEBI" id="CHEBI:18420"/>
    </ligand>
</feature>
<dbReference type="RefSeq" id="WP_249602367.1">
    <property type="nucleotide sequence ID" value="NZ_JAKHSK010000024.1"/>
</dbReference>
<evidence type="ECO:0000256" key="3">
    <source>
        <dbReference type="ARBA" id="ARBA00022741"/>
    </source>
</evidence>
<feature type="binding site" evidence="7">
    <location>
        <begin position="363"/>
        <end position="365"/>
    </location>
    <ligand>
        <name>GTP</name>
        <dbReference type="ChEBI" id="CHEBI:37565"/>
    </ligand>
</feature>
<dbReference type="Gene3D" id="3.40.50.11060">
    <property type="entry name" value="GTPase HflX, N-terminal domain"/>
    <property type="match status" value="1"/>
</dbReference>
<dbReference type="GO" id="GO:0046872">
    <property type="term" value="F:metal ion binding"/>
    <property type="evidence" value="ECO:0007669"/>
    <property type="project" value="UniProtKB-KW"/>
</dbReference>
<comment type="subunit">
    <text evidence="6">Monomer. Associates with the 50S ribosomal subunit.</text>
</comment>
<keyword evidence="11" id="KW-1185">Reference proteome</keyword>
<dbReference type="PANTHER" id="PTHR10229:SF0">
    <property type="entry name" value="GTP-BINDING PROTEIN 6-RELATED"/>
    <property type="match status" value="1"/>
</dbReference>
<feature type="binding site" evidence="7">
    <location>
        <begin position="252"/>
        <end position="255"/>
    </location>
    <ligand>
        <name>GTP</name>
        <dbReference type="ChEBI" id="CHEBI:37565"/>
    </ligand>
</feature>
<dbReference type="FunFam" id="3.40.50.300:FF:000955">
    <property type="entry name" value="GTPase HflX"/>
    <property type="match status" value="1"/>
</dbReference>
<comment type="subcellular location">
    <subcellularLocation>
        <location evidence="6">Cytoplasm</location>
    </subcellularLocation>
    <text evidence="6">May associate with membranes.</text>
</comment>
<evidence type="ECO:0000313" key="11">
    <source>
        <dbReference type="Proteomes" id="UP001139521"/>
    </source>
</evidence>
<dbReference type="HAMAP" id="MF_00900">
    <property type="entry name" value="GTPase_HflX"/>
    <property type="match status" value="1"/>
</dbReference>
<dbReference type="InterPro" id="IPR005225">
    <property type="entry name" value="Small_GTP-bd"/>
</dbReference>
<feature type="binding site" evidence="8">
    <location>
        <position position="233"/>
    </location>
    <ligand>
        <name>Mg(2+)</name>
        <dbReference type="ChEBI" id="CHEBI:18420"/>
    </ligand>
</feature>
<dbReference type="InterPro" id="IPR006073">
    <property type="entry name" value="GTP-bd"/>
</dbReference>
<dbReference type="InterPro" id="IPR027417">
    <property type="entry name" value="P-loop_NTPase"/>
</dbReference>
<proteinExistence type="inferred from homology"/>
<feature type="binding site" evidence="7">
    <location>
        <begin position="206"/>
        <end position="213"/>
    </location>
    <ligand>
        <name>GTP</name>
        <dbReference type="ChEBI" id="CHEBI:37565"/>
    </ligand>
</feature>
<comment type="function">
    <text evidence="6">GTPase that associates with the 50S ribosomal subunit and may have a role during protein synthesis or ribosome biogenesis.</text>
</comment>
<dbReference type="GO" id="GO:0003924">
    <property type="term" value="F:GTPase activity"/>
    <property type="evidence" value="ECO:0007669"/>
    <property type="project" value="UniProtKB-UniRule"/>
</dbReference>
<dbReference type="FunFam" id="3.40.50.11060:FF:000001">
    <property type="entry name" value="GTPase HflX"/>
    <property type="match status" value="1"/>
</dbReference>
<dbReference type="Pfam" id="PF01926">
    <property type="entry name" value="MMR_HSR1"/>
    <property type="match status" value="1"/>
</dbReference>
<comment type="cofactor">
    <cofactor evidence="8">
        <name>Mg(2+)</name>
        <dbReference type="ChEBI" id="CHEBI:18420"/>
    </cofactor>
</comment>
<dbReference type="CDD" id="cd01878">
    <property type="entry name" value="HflX"/>
    <property type="match status" value="1"/>
</dbReference>